<keyword evidence="5" id="KW-1185">Reference proteome</keyword>
<protein>
    <submittedName>
        <fullName evidence="4">FAA hydrolase family protein</fullName>
    </submittedName>
</protein>
<keyword evidence="2" id="KW-0479">Metal-binding</keyword>
<gene>
    <name evidence="4" type="ORF">EKG35_14145</name>
</gene>
<name>A0A3S0KGL6_9BACI</name>
<evidence type="ECO:0000313" key="5">
    <source>
        <dbReference type="Proteomes" id="UP000276349"/>
    </source>
</evidence>
<dbReference type="Pfam" id="PF01557">
    <property type="entry name" value="FAA_hydrolase"/>
    <property type="match status" value="1"/>
</dbReference>
<feature type="domain" description="Fumarylacetoacetase-like C-terminal" evidence="3">
    <location>
        <begin position="68"/>
        <end position="265"/>
    </location>
</feature>
<accession>A0A3S0KGL6</accession>
<comment type="caution">
    <text evidence="4">The sequence shown here is derived from an EMBL/GenBank/DDBJ whole genome shotgun (WGS) entry which is preliminary data.</text>
</comment>
<dbReference type="OrthoDB" id="9805307at2"/>
<evidence type="ECO:0000256" key="1">
    <source>
        <dbReference type="ARBA" id="ARBA00010211"/>
    </source>
</evidence>
<reference evidence="4 5" key="1">
    <citation type="submission" date="2018-12" db="EMBL/GenBank/DDBJ databases">
        <authorList>
            <person name="Yu L."/>
        </authorList>
    </citation>
    <scope>NUCLEOTIDE SEQUENCE [LARGE SCALE GENOMIC DNA]</scope>
    <source>
        <strain evidence="4 5">S5H2222</strain>
    </source>
</reference>
<dbReference type="GO" id="GO:0046872">
    <property type="term" value="F:metal ion binding"/>
    <property type="evidence" value="ECO:0007669"/>
    <property type="project" value="UniProtKB-KW"/>
</dbReference>
<dbReference type="InterPro" id="IPR051121">
    <property type="entry name" value="FAH"/>
</dbReference>
<dbReference type="InterPro" id="IPR011234">
    <property type="entry name" value="Fumarylacetoacetase-like_C"/>
</dbReference>
<dbReference type="Proteomes" id="UP000276349">
    <property type="component" value="Unassembled WGS sequence"/>
</dbReference>
<evidence type="ECO:0000259" key="3">
    <source>
        <dbReference type="Pfam" id="PF01557"/>
    </source>
</evidence>
<evidence type="ECO:0000256" key="2">
    <source>
        <dbReference type="ARBA" id="ARBA00022723"/>
    </source>
</evidence>
<evidence type="ECO:0000313" key="4">
    <source>
        <dbReference type="EMBL" id="RTQ90969.1"/>
    </source>
</evidence>
<comment type="similarity">
    <text evidence="1">Belongs to the FAH family.</text>
</comment>
<dbReference type="RefSeq" id="WP_126295218.1">
    <property type="nucleotide sequence ID" value="NZ_CP185866.1"/>
</dbReference>
<dbReference type="InterPro" id="IPR036663">
    <property type="entry name" value="Fumarylacetoacetase_C_sf"/>
</dbReference>
<dbReference type="PANTHER" id="PTHR42796:SF4">
    <property type="entry name" value="FUMARYLACETOACETATE HYDROLASE DOMAIN-CONTAINING PROTEIN 2A"/>
    <property type="match status" value="1"/>
</dbReference>
<proteinExistence type="inferred from homology"/>
<keyword evidence="4" id="KW-0378">Hydrolase</keyword>
<sequence>MQVLQKSQTIVRYQKLDGNVFYGRVEGNEILQLSKDFIDVVNNEFENNDGERINYSDVKILEPVVPSKIVNFGWTFTEHAIETGGKANLKEPFLFLKPTSSLIPDQGEIILPSSDLTNQVEMEGEVALIIGRNGKNIKEEEALDYVFGCTVFNDVTARDLTKSDPQFTRGKGFDTFGPIGPCIVTGIDPTNLRITTTLNGEVVQDGNTNQMSLSIPYLISWISQVMTLEPGDVLATGSPSGSCPMKSGDVVVVEIENIGKLSNFVK</sequence>
<dbReference type="GO" id="GO:0016787">
    <property type="term" value="F:hydrolase activity"/>
    <property type="evidence" value="ECO:0007669"/>
    <property type="project" value="UniProtKB-KW"/>
</dbReference>
<dbReference type="GO" id="GO:0044281">
    <property type="term" value="P:small molecule metabolic process"/>
    <property type="evidence" value="ECO:0007669"/>
    <property type="project" value="UniProtKB-ARBA"/>
</dbReference>
<dbReference type="PANTHER" id="PTHR42796">
    <property type="entry name" value="FUMARYLACETOACETATE HYDROLASE DOMAIN-CONTAINING PROTEIN 2A-RELATED"/>
    <property type="match status" value="1"/>
</dbReference>
<dbReference type="Gene3D" id="3.90.850.10">
    <property type="entry name" value="Fumarylacetoacetase-like, C-terminal domain"/>
    <property type="match status" value="1"/>
</dbReference>
<dbReference type="AlphaFoldDB" id="A0A3S0KGL6"/>
<organism evidence="4 5">
    <name type="scientific">Lysinibacillus telephonicus</name>
    <dbReference type="NCBI Taxonomy" id="1714840"/>
    <lineage>
        <taxon>Bacteria</taxon>
        <taxon>Bacillati</taxon>
        <taxon>Bacillota</taxon>
        <taxon>Bacilli</taxon>
        <taxon>Bacillales</taxon>
        <taxon>Bacillaceae</taxon>
        <taxon>Lysinibacillus</taxon>
    </lineage>
</organism>
<dbReference type="SUPFAM" id="SSF56529">
    <property type="entry name" value="FAH"/>
    <property type="match status" value="1"/>
</dbReference>
<dbReference type="EMBL" id="RXNR01000044">
    <property type="protein sequence ID" value="RTQ90969.1"/>
    <property type="molecule type" value="Genomic_DNA"/>
</dbReference>